<evidence type="ECO:0000313" key="3">
    <source>
        <dbReference type="Proteomes" id="UP000092445"/>
    </source>
</evidence>
<dbReference type="EnsemblMetazoa" id="GPAI045472-RA">
    <property type="protein sequence ID" value="GPAI045472-PA"/>
    <property type="gene ID" value="GPAI045472"/>
</dbReference>
<sequence length="156" mass="18043">MEMQRSAFSSDILSSKVYYTINPDLYNVNALMRMNVIDEQDLPLFICICTYVMSVFFFLRDSANQQQMIYGEKRVMVFITLKKERERKEKQLTAKQNVNKILFDNLLEMCSERTVLFVGGGGGGDDAFLSLSYIDGCVRINLYELVGICEHKIQLY</sequence>
<keyword evidence="1" id="KW-1133">Transmembrane helix</keyword>
<protein>
    <submittedName>
        <fullName evidence="2">Uncharacterized protein</fullName>
    </submittedName>
</protein>
<reference evidence="3" key="1">
    <citation type="submission" date="2014-03" db="EMBL/GenBank/DDBJ databases">
        <authorList>
            <person name="Aksoy S."/>
            <person name="Warren W."/>
            <person name="Wilson R.K."/>
        </authorList>
    </citation>
    <scope>NUCLEOTIDE SEQUENCE [LARGE SCALE GENOMIC DNA]</scope>
    <source>
        <strain evidence="3">IAEA</strain>
    </source>
</reference>
<accession>A0A1B0AH27</accession>
<proteinExistence type="predicted"/>
<organism evidence="2 3">
    <name type="scientific">Glossina pallidipes</name>
    <name type="common">Tsetse fly</name>
    <dbReference type="NCBI Taxonomy" id="7398"/>
    <lineage>
        <taxon>Eukaryota</taxon>
        <taxon>Metazoa</taxon>
        <taxon>Ecdysozoa</taxon>
        <taxon>Arthropoda</taxon>
        <taxon>Hexapoda</taxon>
        <taxon>Insecta</taxon>
        <taxon>Pterygota</taxon>
        <taxon>Neoptera</taxon>
        <taxon>Endopterygota</taxon>
        <taxon>Diptera</taxon>
        <taxon>Brachycera</taxon>
        <taxon>Muscomorpha</taxon>
        <taxon>Hippoboscoidea</taxon>
        <taxon>Glossinidae</taxon>
        <taxon>Glossina</taxon>
    </lineage>
</organism>
<dbReference type="AlphaFoldDB" id="A0A1B0AH27"/>
<evidence type="ECO:0000256" key="1">
    <source>
        <dbReference type="SAM" id="Phobius"/>
    </source>
</evidence>
<reference evidence="2" key="2">
    <citation type="submission" date="2020-05" db="UniProtKB">
        <authorList>
            <consortium name="EnsemblMetazoa"/>
        </authorList>
    </citation>
    <scope>IDENTIFICATION</scope>
    <source>
        <strain evidence="2">IAEA</strain>
    </source>
</reference>
<keyword evidence="1" id="KW-0472">Membrane</keyword>
<dbReference type="VEuPathDB" id="VectorBase:GPAI045472"/>
<feature type="transmembrane region" description="Helical" evidence="1">
    <location>
        <begin position="42"/>
        <end position="59"/>
    </location>
</feature>
<keyword evidence="3" id="KW-1185">Reference proteome</keyword>
<keyword evidence="1" id="KW-0812">Transmembrane</keyword>
<name>A0A1B0AH27_GLOPL</name>
<dbReference type="Proteomes" id="UP000092445">
    <property type="component" value="Unassembled WGS sequence"/>
</dbReference>
<evidence type="ECO:0000313" key="2">
    <source>
        <dbReference type="EnsemblMetazoa" id="GPAI045472-PA"/>
    </source>
</evidence>